<feature type="chain" id="PRO_5018625303" evidence="5">
    <location>
        <begin position="23"/>
        <end position="563"/>
    </location>
</feature>
<dbReference type="GO" id="GO:0016298">
    <property type="term" value="F:lipase activity"/>
    <property type="evidence" value="ECO:0007669"/>
    <property type="project" value="InterPro"/>
</dbReference>
<gene>
    <name evidence="7" type="ORF">B4U79_15486</name>
</gene>
<evidence type="ECO:0000256" key="3">
    <source>
        <dbReference type="ARBA" id="ARBA00022525"/>
    </source>
</evidence>
<feature type="signal peptide" evidence="5">
    <location>
        <begin position="1"/>
        <end position="22"/>
    </location>
</feature>
<dbReference type="OrthoDB" id="6477419at2759"/>
<dbReference type="InterPro" id="IPR013818">
    <property type="entry name" value="Lipase"/>
</dbReference>
<evidence type="ECO:0000256" key="4">
    <source>
        <dbReference type="RuleBase" id="RU004262"/>
    </source>
</evidence>
<comment type="caution">
    <text evidence="7">The sequence shown here is derived from an EMBL/GenBank/DDBJ whole genome shotgun (WGS) entry which is preliminary data.</text>
</comment>
<dbReference type="InterPro" id="IPR000734">
    <property type="entry name" value="TAG_lipase"/>
</dbReference>
<dbReference type="PRINTS" id="PR00821">
    <property type="entry name" value="TAGLIPASE"/>
</dbReference>
<feature type="domain" description="Lipase" evidence="6">
    <location>
        <begin position="109"/>
        <end position="421"/>
    </location>
</feature>
<dbReference type="GO" id="GO:0016042">
    <property type="term" value="P:lipid catabolic process"/>
    <property type="evidence" value="ECO:0007669"/>
    <property type="project" value="TreeGrafter"/>
</dbReference>
<reference evidence="7 8" key="1">
    <citation type="journal article" date="2018" name="Gigascience">
        <title>Genomes of trombidid mites reveal novel predicted allergens and laterally-transferred genes associated with secondary metabolism.</title>
        <authorList>
            <person name="Dong X."/>
            <person name="Chaisiri K."/>
            <person name="Xia D."/>
            <person name="Armstrong S.D."/>
            <person name="Fang Y."/>
            <person name="Donnelly M.J."/>
            <person name="Kadowaki T."/>
            <person name="McGarry J.W."/>
            <person name="Darby A.C."/>
            <person name="Makepeace B.L."/>
        </authorList>
    </citation>
    <scope>NUCLEOTIDE SEQUENCE [LARGE SCALE GENOMIC DNA]</scope>
    <source>
        <strain evidence="7">UoL-WK</strain>
    </source>
</reference>
<dbReference type="AlphaFoldDB" id="A0A3S4QV82"/>
<evidence type="ECO:0000256" key="2">
    <source>
        <dbReference type="ARBA" id="ARBA00010701"/>
    </source>
</evidence>
<comment type="similarity">
    <text evidence="2 4">Belongs to the AB hydrolase superfamily. Lipase family.</text>
</comment>
<evidence type="ECO:0000313" key="8">
    <source>
        <dbReference type="Proteomes" id="UP000285301"/>
    </source>
</evidence>
<dbReference type="PANTHER" id="PTHR11610:SF173">
    <property type="entry name" value="LIPASE DOMAIN-CONTAINING PROTEIN-RELATED"/>
    <property type="match status" value="1"/>
</dbReference>
<dbReference type="InterPro" id="IPR036392">
    <property type="entry name" value="PLAT/LH2_dom_sf"/>
</dbReference>
<keyword evidence="5" id="KW-0732">Signal</keyword>
<keyword evidence="8" id="KW-1185">Reference proteome</keyword>
<dbReference type="GO" id="GO:0005615">
    <property type="term" value="C:extracellular space"/>
    <property type="evidence" value="ECO:0007669"/>
    <property type="project" value="TreeGrafter"/>
</dbReference>
<dbReference type="Pfam" id="PF00151">
    <property type="entry name" value="Lipase"/>
    <property type="match status" value="1"/>
</dbReference>
<evidence type="ECO:0000313" key="7">
    <source>
        <dbReference type="EMBL" id="RWS08186.1"/>
    </source>
</evidence>
<dbReference type="InterPro" id="IPR033906">
    <property type="entry name" value="Lipase_N"/>
</dbReference>
<name>A0A3S4QV82_9ACAR</name>
<comment type="subcellular location">
    <subcellularLocation>
        <location evidence="1">Secreted</location>
    </subcellularLocation>
</comment>
<dbReference type="Gene3D" id="2.60.60.20">
    <property type="entry name" value="PLAT/LH2 domain"/>
    <property type="match status" value="1"/>
</dbReference>
<proteinExistence type="inferred from homology"/>
<keyword evidence="3" id="KW-0964">Secreted</keyword>
<sequence length="563" mass="62458">MSSQSVLVVLILLYVQIFSSFAEINSENHTGVEDDETSNGEIENVQEHNSSPTTTVGVDWSFIPTSNESVFDDFSFNFFDTKKDDSTCYGVLGCFENDAFSDPILGPITLAPQNIANTYFDPKKLTKFLIHGFQDSFGDMTYMGDIKDQFMILNPEEYNVFGVDWSKGAKTIDYLQAIENARVVGAATAHFIKKLNEFTNMKFKKVHLIGHSLGAHVCGFAGKKLIELLRIVQKVLPSKIGQIKALDPAGPGFQLNDSKSRLAPTDASYVIVIHTDAGNSLVEGLGIEDALGDDDFYANGGSHQPGCSVTKGVYNILKNGIISGISDTVNCNHHRSYKLFLVNPCTLSECQFVGYECKNYDDFQAGKCGECGSNNSKCAIFGFLGQSDPVYGKFWLQQEARAKSSNKTRKLYFKTSASTPFCLFHYQIKIRFDPSMSRSATGSIKMNLRGSKRNVNDVEMKAFLLESITSFEPGHNYTKLFTSKKSLGSVDGITLTWQFGGAQILDPTKLFNFPKLKITNIEVKYMSNIDPEVRSKYSTILCPISNEKIESGKQASFERCEKL</sequence>
<organism evidence="7 8">
    <name type="scientific">Dinothrombium tinctorium</name>
    <dbReference type="NCBI Taxonomy" id="1965070"/>
    <lineage>
        <taxon>Eukaryota</taxon>
        <taxon>Metazoa</taxon>
        <taxon>Ecdysozoa</taxon>
        <taxon>Arthropoda</taxon>
        <taxon>Chelicerata</taxon>
        <taxon>Arachnida</taxon>
        <taxon>Acari</taxon>
        <taxon>Acariformes</taxon>
        <taxon>Trombidiformes</taxon>
        <taxon>Prostigmata</taxon>
        <taxon>Anystina</taxon>
        <taxon>Parasitengona</taxon>
        <taxon>Trombidioidea</taxon>
        <taxon>Trombidiidae</taxon>
        <taxon>Dinothrombium</taxon>
    </lineage>
</organism>
<dbReference type="PANTHER" id="PTHR11610">
    <property type="entry name" value="LIPASE"/>
    <property type="match status" value="1"/>
</dbReference>
<dbReference type="CDD" id="cd00707">
    <property type="entry name" value="Pancreat_lipase_like"/>
    <property type="match status" value="1"/>
</dbReference>
<evidence type="ECO:0000259" key="6">
    <source>
        <dbReference type="Pfam" id="PF00151"/>
    </source>
</evidence>
<dbReference type="SUPFAM" id="SSF49723">
    <property type="entry name" value="Lipase/lipooxygenase domain (PLAT/LH2 domain)"/>
    <property type="match status" value="1"/>
</dbReference>
<dbReference type="Gene3D" id="3.40.50.1820">
    <property type="entry name" value="alpha/beta hydrolase"/>
    <property type="match status" value="1"/>
</dbReference>
<dbReference type="InterPro" id="IPR029058">
    <property type="entry name" value="AB_hydrolase_fold"/>
</dbReference>
<accession>A0A3S4QV82</accession>
<dbReference type="EMBL" id="NCKU01003093">
    <property type="protein sequence ID" value="RWS08186.1"/>
    <property type="molecule type" value="Genomic_DNA"/>
</dbReference>
<protein>
    <submittedName>
        <fullName evidence="7">Pancreatic lipase-related protein 2-like protein</fullName>
    </submittedName>
</protein>
<evidence type="ECO:0000256" key="1">
    <source>
        <dbReference type="ARBA" id="ARBA00004613"/>
    </source>
</evidence>
<dbReference type="Proteomes" id="UP000285301">
    <property type="component" value="Unassembled WGS sequence"/>
</dbReference>
<evidence type="ECO:0000256" key="5">
    <source>
        <dbReference type="SAM" id="SignalP"/>
    </source>
</evidence>
<dbReference type="SUPFAM" id="SSF53474">
    <property type="entry name" value="alpha/beta-Hydrolases"/>
    <property type="match status" value="1"/>
</dbReference>
<dbReference type="STRING" id="1965070.A0A3S4QV82"/>